<dbReference type="Proteomes" id="UP001064048">
    <property type="component" value="Chromosome 20"/>
</dbReference>
<protein>
    <submittedName>
        <fullName evidence="1">Uncharacterized protein</fullName>
    </submittedName>
</protein>
<organism evidence="1 2">
    <name type="scientific">Choristoneura fumiferana</name>
    <name type="common">Spruce budworm moth</name>
    <name type="synonym">Archips fumiferana</name>
    <dbReference type="NCBI Taxonomy" id="7141"/>
    <lineage>
        <taxon>Eukaryota</taxon>
        <taxon>Metazoa</taxon>
        <taxon>Ecdysozoa</taxon>
        <taxon>Arthropoda</taxon>
        <taxon>Hexapoda</taxon>
        <taxon>Insecta</taxon>
        <taxon>Pterygota</taxon>
        <taxon>Neoptera</taxon>
        <taxon>Endopterygota</taxon>
        <taxon>Lepidoptera</taxon>
        <taxon>Glossata</taxon>
        <taxon>Ditrysia</taxon>
        <taxon>Tortricoidea</taxon>
        <taxon>Tortricidae</taxon>
        <taxon>Tortricinae</taxon>
        <taxon>Choristoneura</taxon>
    </lineage>
</organism>
<keyword evidence="2" id="KW-1185">Reference proteome</keyword>
<proteinExistence type="predicted"/>
<accession>A0ACC0KLM3</accession>
<evidence type="ECO:0000313" key="2">
    <source>
        <dbReference type="Proteomes" id="UP001064048"/>
    </source>
</evidence>
<name>A0ACC0KLM3_CHOFU</name>
<dbReference type="EMBL" id="CM046120">
    <property type="protein sequence ID" value="KAI8437403.1"/>
    <property type="molecule type" value="Genomic_DNA"/>
</dbReference>
<reference evidence="1 2" key="1">
    <citation type="journal article" date="2022" name="Genome Biol. Evol.">
        <title>The Spruce Budworm Genome: Reconstructing the Evolutionary History of Antifreeze Proteins.</title>
        <authorList>
            <person name="Beliveau C."/>
            <person name="Gagne P."/>
            <person name="Picq S."/>
            <person name="Vernygora O."/>
            <person name="Keeling C.I."/>
            <person name="Pinkney K."/>
            <person name="Doucet D."/>
            <person name="Wen F."/>
            <person name="Johnston J.S."/>
            <person name="Maaroufi H."/>
            <person name="Boyle B."/>
            <person name="Laroche J."/>
            <person name="Dewar K."/>
            <person name="Juretic N."/>
            <person name="Blackburn G."/>
            <person name="Nisole A."/>
            <person name="Brunet B."/>
            <person name="Brandao M."/>
            <person name="Lumley L."/>
            <person name="Duan J."/>
            <person name="Quan G."/>
            <person name="Lucarotti C.J."/>
            <person name="Roe A.D."/>
            <person name="Sperling F.A.H."/>
            <person name="Levesque R.C."/>
            <person name="Cusson M."/>
        </authorList>
    </citation>
    <scope>NUCLEOTIDE SEQUENCE [LARGE SCALE GENOMIC DNA]</scope>
    <source>
        <strain evidence="1">Glfc:IPQL:Cfum</strain>
    </source>
</reference>
<sequence>MQFLPLILVFYLAESSAVSLGSLEFDNLDTDLSDLAYEVEEEDLDDFSKLLDAEDAITKDNTKTNVKATGFQKKNAATKGLKAKQDVSDLKKFFKALGARDDVNFDDDAKYALSEAAAAKAVGIKGKEDRTYRKGTKTRGFHRVHHKDEYKKDKLFYEDDETKGSINKVGAKGRGYSVSGGAGFNKGHIHHDRKKGVYGKQGYSDKGTFEKEYEGYGDSQGFDAKFSGES</sequence>
<gene>
    <name evidence="1" type="ORF">MSG28_011734</name>
</gene>
<comment type="caution">
    <text evidence="1">The sequence shown here is derived from an EMBL/GenBank/DDBJ whole genome shotgun (WGS) entry which is preliminary data.</text>
</comment>
<evidence type="ECO:0000313" key="1">
    <source>
        <dbReference type="EMBL" id="KAI8437403.1"/>
    </source>
</evidence>